<protein>
    <submittedName>
        <fullName evidence="2">Uncharacterized protein</fullName>
    </submittedName>
</protein>
<feature type="transmembrane region" description="Helical" evidence="1">
    <location>
        <begin position="15"/>
        <end position="36"/>
    </location>
</feature>
<feature type="transmembrane region" description="Helical" evidence="1">
    <location>
        <begin position="48"/>
        <end position="67"/>
    </location>
</feature>
<proteinExistence type="predicted"/>
<sequence length="99" mass="11527">VFVWWPCMESYNASLPVAAILLNGVTWGFCFVYKIRIENIKFVPLHNLWRWVVMIIVSLIIFVPLISSMNPVEILWLPRPVFVMPPINLLQNLSTSQEI</sequence>
<organism evidence="2 3">
    <name type="scientific">Cajanus cajan</name>
    <name type="common">Pigeon pea</name>
    <name type="synonym">Cajanus indicus</name>
    <dbReference type="NCBI Taxonomy" id="3821"/>
    <lineage>
        <taxon>Eukaryota</taxon>
        <taxon>Viridiplantae</taxon>
        <taxon>Streptophyta</taxon>
        <taxon>Embryophyta</taxon>
        <taxon>Tracheophyta</taxon>
        <taxon>Spermatophyta</taxon>
        <taxon>Magnoliopsida</taxon>
        <taxon>eudicotyledons</taxon>
        <taxon>Gunneridae</taxon>
        <taxon>Pentapetalae</taxon>
        <taxon>rosids</taxon>
        <taxon>fabids</taxon>
        <taxon>Fabales</taxon>
        <taxon>Fabaceae</taxon>
        <taxon>Papilionoideae</taxon>
        <taxon>50 kb inversion clade</taxon>
        <taxon>NPAAA clade</taxon>
        <taxon>indigoferoid/millettioid clade</taxon>
        <taxon>Phaseoleae</taxon>
        <taxon>Cajanus</taxon>
    </lineage>
</organism>
<reference evidence="2 3" key="1">
    <citation type="journal article" date="2012" name="Nat. Biotechnol.">
        <title>Draft genome sequence of pigeonpea (Cajanus cajan), an orphan legume crop of resource-poor farmers.</title>
        <authorList>
            <person name="Varshney R.K."/>
            <person name="Chen W."/>
            <person name="Li Y."/>
            <person name="Bharti A.K."/>
            <person name="Saxena R.K."/>
            <person name="Schlueter J.A."/>
            <person name="Donoghue M.T."/>
            <person name="Azam S."/>
            <person name="Fan G."/>
            <person name="Whaley A.M."/>
            <person name="Farmer A.D."/>
            <person name="Sheridan J."/>
            <person name="Iwata A."/>
            <person name="Tuteja R."/>
            <person name="Penmetsa R.V."/>
            <person name="Wu W."/>
            <person name="Upadhyaya H.D."/>
            <person name="Yang S.P."/>
            <person name="Shah T."/>
            <person name="Saxena K.B."/>
            <person name="Michael T."/>
            <person name="McCombie W.R."/>
            <person name="Yang B."/>
            <person name="Zhang G."/>
            <person name="Yang H."/>
            <person name="Wang J."/>
            <person name="Spillane C."/>
            <person name="Cook D.R."/>
            <person name="May G.D."/>
            <person name="Xu X."/>
            <person name="Jackson S.A."/>
        </authorList>
    </citation>
    <scope>NUCLEOTIDE SEQUENCE [LARGE SCALE GENOMIC DNA]</scope>
    <source>
        <strain evidence="3">cv. Asha</strain>
    </source>
</reference>
<dbReference type="Proteomes" id="UP000075243">
    <property type="component" value="Chromosome 3"/>
</dbReference>
<evidence type="ECO:0000256" key="1">
    <source>
        <dbReference type="SAM" id="Phobius"/>
    </source>
</evidence>
<keyword evidence="3" id="KW-1185">Reference proteome</keyword>
<accession>A0A151TVC7</accession>
<dbReference type="Gramene" id="C.cajan_09926.t">
    <property type="protein sequence ID" value="C.cajan_09926.t.cds1"/>
    <property type="gene ID" value="C.cajan_09926"/>
</dbReference>
<keyword evidence="1" id="KW-0812">Transmembrane</keyword>
<dbReference type="AlphaFoldDB" id="A0A151TVC7"/>
<dbReference type="EMBL" id="CM003605">
    <property type="protein sequence ID" value="KYP70968.1"/>
    <property type="molecule type" value="Genomic_DNA"/>
</dbReference>
<keyword evidence="1" id="KW-0472">Membrane</keyword>
<gene>
    <name evidence="2" type="ORF">KK1_010209</name>
</gene>
<evidence type="ECO:0000313" key="2">
    <source>
        <dbReference type="EMBL" id="KYP70968.1"/>
    </source>
</evidence>
<evidence type="ECO:0000313" key="3">
    <source>
        <dbReference type="Proteomes" id="UP000075243"/>
    </source>
</evidence>
<name>A0A151TVC7_CAJCA</name>
<keyword evidence="1" id="KW-1133">Transmembrane helix</keyword>
<feature type="non-terminal residue" evidence="2">
    <location>
        <position position="1"/>
    </location>
</feature>